<accession>A0A2J7ZS84</accession>
<gene>
    <name evidence="2" type="ORF">TSOC_010836</name>
</gene>
<comment type="caution">
    <text evidence="2">The sequence shown here is derived from an EMBL/GenBank/DDBJ whole genome shotgun (WGS) entry which is preliminary data.</text>
</comment>
<reference evidence="2 3" key="1">
    <citation type="journal article" date="2017" name="Mol. Biol. Evol.">
        <title>The 4-celled Tetrabaena socialis nuclear genome reveals the essential components for genetic control of cell number at the origin of multicellularity in the volvocine lineage.</title>
        <authorList>
            <person name="Featherston J."/>
            <person name="Arakaki Y."/>
            <person name="Hanschen E.R."/>
            <person name="Ferris P.J."/>
            <person name="Michod R.E."/>
            <person name="Olson B.J.S.C."/>
            <person name="Nozaki H."/>
            <person name="Durand P.M."/>
        </authorList>
    </citation>
    <scope>NUCLEOTIDE SEQUENCE [LARGE SCALE GENOMIC DNA]</scope>
    <source>
        <strain evidence="2 3">NIES-571</strain>
    </source>
</reference>
<sequence length="138" mass="14788">MASAQARQPIRKNDVDRLLSGHPASMERWGDGAEAPRYLRPTAAHGGDPGGVIKPARLMAPLSEMRRVEGNIRAALAGGRHSSTDTAARALAVTAAREAANAADWRPLAQYPVGTKDTRRRKMAATILHGLDLEPYSV</sequence>
<name>A0A2J7ZS84_9CHLO</name>
<dbReference type="EMBL" id="PGGS01000543">
    <property type="protein sequence ID" value="PNH03132.1"/>
    <property type="molecule type" value="Genomic_DNA"/>
</dbReference>
<dbReference type="AlphaFoldDB" id="A0A2J7ZS84"/>
<evidence type="ECO:0000313" key="3">
    <source>
        <dbReference type="Proteomes" id="UP000236333"/>
    </source>
</evidence>
<evidence type="ECO:0000313" key="2">
    <source>
        <dbReference type="EMBL" id="PNH03132.1"/>
    </source>
</evidence>
<protein>
    <submittedName>
        <fullName evidence="2">Uncharacterized protein</fullName>
    </submittedName>
</protein>
<keyword evidence="3" id="KW-1185">Reference proteome</keyword>
<evidence type="ECO:0000256" key="1">
    <source>
        <dbReference type="SAM" id="MobiDB-lite"/>
    </source>
</evidence>
<feature type="region of interest" description="Disordered" evidence="1">
    <location>
        <begin position="1"/>
        <end position="32"/>
    </location>
</feature>
<dbReference type="Proteomes" id="UP000236333">
    <property type="component" value="Unassembled WGS sequence"/>
</dbReference>
<proteinExistence type="predicted"/>
<dbReference type="OrthoDB" id="538318at2759"/>
<organism evidence="2 3">
    <name type="scientific">Tetrabaena socialis</name>
    <dbReference type="NCBI Taxonomy" id="47790"/>
    <lineage>
        <taxon>Eukaryota</taxon>
        <taxon>Viridiplantae</taxon>
        <taxon>Chlorophyta</taxon>
        <taxon>core chlorophytes</taxon>
        <taxon>Chlorophyceae</taxon>
        <taxon>CS clade</taxon>
        <taxon>Chlamydomonadales</taxon>
        <taxon>Tetrabaenaceae</taxon>
        <taxon>Tetrabaena</taxon>
    </lineage>
</organism>